<accession>A0A182NGE3</accession>
<evidence type="ECO:0000256" key="1">
    <source>
        <dbReference type="SAM" id="MobiDB-lite"/>
    </source>
</evidence>
<name>A0A182NGE3_9DIPT</name>
<evidence type="ECO:0000313" key="2">
    <source>
        <dbReference type="EnsemblMetazoa" id="ADIR006716-PA"/>
    </source>
</evidence>
<evidence type="ECO:0008006" key="4">
    <source>
        <dbReference type="Google" id="ProtNLM"/>
    </source>
</evidence>
<organism evidence="2 3">
    <name type="scientific">Anopheles dirus</name>
    <dbReference type="NCBI Taxonomy" id="7168"/>
    <lineage>
        <taxon>Eukaryota</taxon>
        <taxon>Metazoa</taxon>
        <taxon>Ecdysozoa</taxon>
        <taxon>Arthropoda</taxon>
        <taxon>Hexapoda</taxon>
        <taxon>Insecta</taxon>
        <taxon>Pterygota</taxon>
        <taxon>Neoptera</taxon>
        <taxon>Endopterygota</taxon>
        <taxon>Diptera</taxon>
        <taxon>Nematocera</taxon>
        <taxon>Culicoidea</taxon>
        <taxon>Culicidae</taxon>
        <taxon>Anophelinae</taxon>
        <taxon>Anopheles</taxon>
    </lineage>
</organism>
<evidence type="ECO:0000313" key="3">
    <source>
        <dbReference type="Proteomes" id="UP000075884"/>
    </source>
</evidence>
<dbReference type="PANTHER" id="PTHR47331">
    <property type="entry name" value="PHD-TYPE DOMAIN-CONTAINING PROTEIN"/>
    <property type="match status" value="1"/>
</dbReference>
<proteinExistence type="predicted"/>
<keyword evidence="3" id="KW-1185">Reference proteome</keyword>
<dbReference type="Pfam" id="PF03564">
    <property type="entry name" value="DUF1759"/>
    <property type="match status" value="1"/>
</dbReference>
<sequence>MQHHRYAEYPTAATVNSAPSHQRDDAAFPLWHHHTDTIMDTAHRHNRAGMISDTALLHNHTDTIMDTAHRHNHSDTAPQHNRSHHSMNTSLLDILAGVIKWPLFIASYEHSTTICGYSDDENLLRLQKALKGAALEAVGPLLLLPSGLKDAVATLRLRFGRPEVIVEGLIEKVKRMPAPRADRLETLAEFGFAVKNLCATIRASGLPEYTCNVVLLKELVAKLSSATCIEWARHRQRLSSVTLTEFGRWIGDLAEALSGVIPVRTDVADTDRWRSVKPSRPDPRRPTTAHLNVHAATSGSKYTTSPPKFQCTACQEECAALDGCPRFLRMSVAARKEHVKDRKLCRKCLKSHKGWCHLKTVCGSNGCEAMHHKLLHGALHVDHTPEKHCLTHSGTNDHTLFRYVPVTVHGGNGRTVQTFAFIDEGSSFTFMDRSLMEQLGLSGTLRPLSLKWTGDTSKQEKASMQLAVRISGTYVGAPVHELAKVHTVSNLALPAQSMNTQQLEAAYPHLKGLPVASYIDAVPRLLIGVDNCRLGKSLKCAEGRINEPLASKTRLGWMVYGPCPIATANVTGGHRSFHICSFDGNNDGALTTEDKAFDSLESLGVTKLPNPLKSEDDERALEILNRETKLQGDRFETGLLWRNHRLPYNKDAASRRHVTLKRKMAKIPELTAAVNQKVEDYIRRLSVSEVENKQCTDWLLPSLPVTKPNTKLETIRGAEVLMLSGVSGWRAARHNGSGAVALDRVYIERGRRRVEVDDSTGSDVELQPAGRIRFRQMLGD</sequence>
<dbReference type="VEuPathDB" id="VectorBase:ADIR006716"/>
<dbReference type="InterPro" id="IPR005312">
    <property type="entry name" value="DUF1759"/>
</dbReference>
<reference evidence="2" key="2">
    <citation type="submission" date="2020-05" db="UniProtKB">
        <authorList>
            <consortium name="EnsemblMetazoa"/>
        </authorList>
    </citation>
    <scope>IDENTIFICATION</scope>
    <source>
        <strain evidence="2">WRAIR2</strain>
    </source>
</reference>
<dbReference type="EnsemblMetazoa" id="ADIR006716-RA">
    <property type="protein sequence ID" value="ADIR006716-PA"/>
    <property type="gene ID" value="ADIR006716"/>
</dbReference>
<protein>
    <recommendedName>
        <fullName evidence="4">Peptidase aspartic putative domain-containing protein</fullName>
    </recommendedName>
</protein>
<dbReference type="AlphaFoldDB" id="A0A182NGE3"/>
<feature type="region of interest" description="Disordered" evidence="1">
    <location>
        <begin position="1"/>
        <end position="21"/>
    </location>
</feature>
<dbReference type="PANTHER" id="PTHR47331:SF4">
    <property type="entry name" value="PEPTIDASE S1 DOMAIN-CONTAINING PROTEIN"/>
    <property type="match status" value="1"/>
</dbReference>
<dbReference type="STRING" id="7168.A0A182NGE3"/>
<dbReference type="Proteomes" id="UP000075884">
    <property type="component" value="Unassembled WGS sequence"/>
</dbReference>
<reference evidence="3" key="1">
    <citation type="submission" date="2013-03" db="EMBL/GenBank/DDBJ databases">
        <title>The Genome Sequence of Anopheles dirus WRAIR2.</title>
        <authorList>
            <consortium name="The Broad Institute Genomics Platform"/>
            <person name="Neafsey D.E."/>
            <person name="Walton C."/>
            <person name="Walker B."/>
            <person name="Young S.K."/>
            <person name="Zeng Q."/>
            <person name="Gargeya S."/>
            <person name="Fitzgerald M."/>
            <person name="Haas B."/>
            <person name="Abouelleil A."/>
            <person name="Allen A.W."/>
            <person name="Alvarado L."/>
            <person name="Arachchi H.M."/>
            <person name="Berlin A.M."/>
            <person name="Chapman S.B."/>
            <person name="Gainer-Dewar J."/>
            <person name="Goldberg J."/>
            <person name="Griggs A."/>
            <person name="Gujja S."/>
            <person name="Hansen M."/>
            <person name="Howarth C."/>
            <person name="Imamovic A."/>
            <person name="Ireland A."/>
            <person name="Larimer J."/>
            <person name="McCowan C."/>
            <person name="Murphy C."/>
            <person name="Pearson M."/>
            <person name="Poon T.W."/>
            <person name="Priest M."/>
            <person name="Roberts A."/>
            <person name="Saif S."/>
            <person name="Shea T."/>
            <person name="Sisk P."/>
            <person name="Sykes S."/>
            <person name="Wortman J."/>
            <person name="Nusbaum C."/>
            <person name="Birren B."/>
        </authorList>
    </citation>
    <scope>NUCLEOTIDE SEQUENCE [LARGE SCALE GENOMIC DNA]</scope>
    <source>
        <strain evidence="3">WRAIR2</strain>
    </source>
</reference>